<dbReference type="GO" id="GO:0030245">
    <property type="term" value="P:cellulose catabolic process"/>
    <property type="evidence" value="ECO:0007669"/>
    <property type="project" value="UniProtKB-KW"/>
</dbReference>
<dbReference type="Gene3D" id="2.60.40.10">
    <property type="entry name" value="Immunoglobulins"/>
    <property type="match status" value="2"/>
</dbReference>
<feature type="compositionally biased region" description="Low complexity" evidence="7">
    <location>
        <begin position="749"/>
        <end position="769"/>
    </location>
</feature>
<dbReference type="Proteomes" id="UP000000851">
    <property type="component" value="Chromosome"/>
</dbReference>
<dbReference type="Gene3D" id="2.60.40.710">
    <property type="entry name" value="Endoglucanase-like"/>
    <property type="match status" value="2"/>
</dbReference>
<keyword evidence="6" id="KW-0732">Signal</keyword>
<dbReference type="InterPro" id="IPR036116">
    <property type="entry name" value="FN3_sf"/>
</dbReference>
<dbReference type="GO" id="GO:0030248">
    <property type="term" value="F:cellulose binding"/>
    <property type="evidence" value="ECO:0007669"/>
    <property type="project" value="InterPro"/>
</dbReference>
<dbReference type="InterPro" id="IPR003961">
    <property type="entry name" value="FN3_dom"/>
</dbReference>
<dbReference type="PROSITE" id="PS00698">
    <property type="entry name" value="GH9_3"/>
    <property type="match status" value="1"/>
</dbReference>
<dbReference type="SUPFAM" id="SSF49384">
    <property type="entry name" value="Carbohydrate-binding domain"/>
    <property type="match status" value="2"/>
</dbReference>
<evidence type="ECO:0000313" key="11">
    <source>
        <dbReference type="Proteomes" id="UP000000851"/>
    </source>
</evidence>
<feature type="domain" description="CBM3" evidence="9">
    <location>
        <begin position="509"/>
        <end position="662"/>
    </location>
</feature>
<evidence type="ECO:0000259" key="9">
    <source>
        <dbReference type="PROSITE" id="PS51172"/>
    </source>
</evidence>
<dbReference type="InterPro" id="IPR013783">
    <property type="entry name" value="Ig-like_fold"/>
</dbReference>
<keyword evidence="3 5" id="KW-0326">Glycosidase</keyword>
<dbReference type="SUPFAM" id="SSF49265">
    <property type="entry name" value="Fibronectin type III"/>
    <property type="match status" value="2"/>
</dbReference>
<dbReference type="STRING" id="479433.Caci_0460"/>
<gene>
    <name evidence="10" type="ordered locus">Caci_0460</name>
</gene>
<dbReference type="RefSeq" id="WP_012784707.1">
    <property type="nucleotide sequence ID" value="NC_013131.1"/>
</dbReference>
<reference evidence="10 11" key="1">
    <citation type="journal article" date="2009" name="Stand. Genomic Sci.">
        <title>Complete genome sequence of Catenulispora acidiphila type strain (ID 139908).</title>
        <authorList>
            <person name="Copeland A."/>
            <person name="Lapidus A."/>
            <person name="Glavina Del Rio T."/>
            <person name="Nolan M."/>
            <person name="Lucas S."/>
            <person name="Chen F."/>
            <person name="Tice H."/>
            <person name="Cheng J.F."/>
            <person name="Bruce D."/>
            <person name="Goodwin L."/>
            <person name="Pitluck S."/>
            <person name="Mikhailova N."/>
            <person name="Pati A."/>
            <person name="Ivanova N."/>
            <person name="Mavromatis K."/>
            <person name="Chen A."/>
            <person name="Palaniappan K."/>
            <person name="Chain P."/>
            <person name="Land M."/>
            <person name="Hauser L."/>
            <person name="Chang Y.J."/>
            <person name="Jeffries C.D."/>
            <person name="Chertkov O."/>
            <person name="Brettin T."/>
            <person name="Detter J.C."/>
            <person name="Han C."/>
            <person name="Ali Z."/>
            <person name="Tindall B.J."/>
            <person name="Goker M."/>
            <person name="Bristow J."/>
            <person name="Eisen J.A."/>
            <person name="Markowitz V."/>
            <person name="Hugenholtz P."/>
            <person name="Kyrpides N.C."/>
            <person name="Klenk H.P."/>
        </authorList>
    </citation>
    <scope>NUCLEOTIDE SEQUENCE [LARGE SCALE GENOMIC DNA]</scope>
    <source>
        <strain evidence="11">DSM 44928 / JCM 14897 / NBRC 102108 / NRRL B-24433 / ID139908</strain>
    </source>
</reference>
<dbReference type="EC" id="3.2.1.4" evidence="6"/>
<evidence type="ECO:0000256" key="4">
    <source>
        <dbReference type="ARBA" id="ARBA00023326"/>
    </source>
</evidence>
<dbReference type="CAZy" id="CBM3">
    <property type="family name" value="Carbohydrate-Binding Module Family 3"/>
</dbReference>
<comment type="catalytic activity">
    <reaction evidence="6">
        <text>Endohydrolysis of (1-&gt;4)-beta-D-glucosidic linkages in cellulose, lichenin and cereal beta-D-glucans.</text>
        <dbReference type="EC" id="3.2.1.4"/>
    </reaction>
</comment>
<keyword evidence="6" id="KW-0136">Cellulose degradation</keyword>
<feature type="region of interest" description="Disordered" evidence="7">
    <location>
        <begin position="745"/>
        <end position="769"/>
    </location>
</feature>
<dbReference type="Gene3D" id="1.50.10.10">
    <property type="match status" value="1"/>
</dbReference>
<dbReference type="InParanoid" id="C7PX61"/>
<dbReference type="KEGG" id="cai:Caci_0460"/>
<feature type="domain" description="Fibronectin type-III" evidence="8">
    <location>
        <begin position="672"/>
        <end position="762"/>
    </location>
</feature>
<evidence type="ECO:0000256" key="6">
    <source>
        <dbReference type="RuleBase" id="RU361166"/>
    </source>
</evidence>
<dbReference type="SUPFAM" id="SSF48208">
    <property type="entry name" value="Six-hairpin glycosidases"/>
    <property type="match status" value="1"/>
</dbReference>
<dbReference type="PANTHER" id="PTHR22298">
    <property type="entry name" value="ENDO-1,4-BETA-GLUCANASE"/>
    <property type="match status" value="1"/>
</dbReference>
<keyword evidence="2 5" id="KW-0119">Carbohydrate metabolism</keyword>
<dbReference type="InterPro" id="IPR001956">
    <property type="entry name" value="CBM3"/>
</dbReference>
<dbReference type="CDD" id="cd00063">
    <property type="entry name" value="FN3"/>
    <property type="match status" value="2"/>
</dbReference>
<evidence type="ECO:0000256" key="2">
    <source>
        <dbReference type="ARBA" id="ARBA00023277"/>
    </source>
</evidence>
<comment type="similarity">
    <text evidence="5 6">Belongs to the glycosyl hydrolase 9 (cellulase E) family.</text>
</comment>
<dbReference type="InterPro" id="IPR036966">
    <property type="entry name" value="CBM3_sf"/>
</dbReference>
<dbReference type="InterPro" id="IPR008965">
    <property type="entry name" value="CBM2/CBM3_carb-bd_dom_sf"/>
</dbReference>
<dbReference type="EMBL" id="CP001700">
    <property type="protein sequence ID" value="ACU69412.1"/>
    <property type="molecule type" value="Genomic_DNA"/>
</dbReference>
<dbReference type="SMART" id="SM00060">
    <property type="entry name" value="FN3"/>
    <property type="match status" value="2"/>
</dbReference>
<feature type="chain" id="PRO_5005125741" description="Endoglucanase" evidence="6">
    <location>
        <begin position="38"/>
        <end position="1017"/>
    </location>
</feature>
<evidence type="ECO:0000256" key="7">
    <source>
        <dbReference type="SAM" id="MobiDB-lite"/>
    </source>
</evidence>
<feature type="domain" description="CBM3" evidence="9">
    <location>
        <begin position="864"/>
        <end position="1017"/>
    </location>
</feature>
<dbReference type="Pfam" id="PF00041">
    <property type="entry name" value="fn3"/>
    <property type="match status" value="2"/>
</dbReference>
<dbReference type="Pfam" id="PF00942">
    <property type="entry name" value="CBM_3"/>
    <property type="match status" value="2"/>
</dbReference>
<feature type="domain" description="Fibronectin type-III" evidence="8">
    <location>
        <begin position="769"/>
        <end position="864"/>
    </location>
</feature>
<sequence precursor="true">MRLRTPRFRITGPTATLLAGLLVANVLTLAIPTAAHAGTPSATGEFDYAEALQDSMLFYESQRSGPLPADNRVSWRGPSDLTDGADHGLDLTGGYHDAGDEVKFGLPEAYSMTALAWGAIDDKSGYQKSGQWQYLERDLRWGDDYIIKAHPSPHVFYGQVGDGSSDHSFWGPAEVNPEPRPSYAVTESCPGSDLVGQASAAMAASSIVFQTDDPSYSAKLLAQAKSLYEFADDYRGKYDACITGASSFYTSFSGYWDELVWGAIWLYKATGDTAYLTKAETYFANLNKANQTTTPEYAWTISWDDSSYASYILLAEITGQQQYIDDAERNLDWFTTGYNGQHVSMSPGGEAQVDVWGTARYSANEAYLALDFENWLKSQSLDTARQATYHDFAVRQMNYILGDNPNKESYEVGFTNGGTNTAWPQQIHNRPAHDSWDQSMSDPPNTRHLDYGLLVGGPTSGDGFTDSRQNYQQTEGALDYNALFSGALAELTTEYGGTPRANFPPTETPDGPEELMQASPNQTGSNFIEIKAEVVNKSGWPARHLTNGSFRYYFTLDAGETASQLQLTSPYSQCNAPGPITQYSGSTYYVTISCAGDDVAPAGQSQFHREVQFRITFPAAHDYTKDWSYQDLVGMATNSTPVNTSHIELYDGSTKVWGTAPGSGTPVTPPGTPGTPTASAITATGATLAWAASTPGTNAVAGYDVYSVSGATSTKVASSTTTSAPLTGLTPGTAYTFDVVARDSAGNQSPASPTVAVTTTSSSATPPSAPTALTVTATGSTSVGLSWTAAKAGTSAIASYTVYKTGSPATAVATVAAPAITATVSGLTPSTVYQFYVVATDVNGLSSAASSSVSATTTAGTPPPPSSVSVQYETSVTTATTQSFQPLLNVVNNGTSAVPLSSVTIRYWFTSDGGSSTFATNCWYAVIGCAKVTQSVSSVTATTGADHYVQVGFTTAAGSLAPGASTGQVQSAINKSDWSNFTQTNDYSFNAADTAWTANTNVTVYVNGTLVWGTEPH</sequence>
<evidence type="ECO:0000256" key="1">
    <source>
        <dbReference type="ARBA" id="ARBA00022801"/>
    </source>
</evidence>
<dbReference type="InterPro" id="IPR001701">
    <property type="entry name" value="Glyco_hydro_9"/>
</dbReference>
<evidence type="ECO:0000256" key="3">
    <source>
        <dbReference type="ARBA" id="ARBA00023295"/>
    </source>
</evidence>
<feature type="active site" evidence="5">
    <location>
        <position position="466"/>
    </location>
</feature>
<name>C7PX61_CATAD</name>
<protein>
    <recommendedName>
        <fullName evidence="6">Endoglucanase</fullName>
        <ecNumber evidence="6">3.2.1.4</ecNumber>
    </recommendedName>
</protein>
<organism evidence="10 11">
    <name type="scientific">Catenulispora acidiphila (strain DSM 44928 / JCM 14897 / NBRC 102108 / NRRL B-24433 / ID139908)</name>
    <dbReference type="NCBI Taxonomy" id="479433"/>
    <lineage>
        <taxon>Bacteria</taxon>
        <taxon>Bacillati</taxon>
        <taxon>Actinomycetota</taxon>
        <taxon>Actinomycetes</taxon>
        <taxon>Catenulisporales</taxon>
        <taxon>Catenulisporaceae</taxon>
        <taxon>Catenulispora</taxon>
    </lineage>
</organism>
<dbReference type="PROSITE" id="PS50853">
    <property type="entry name" value="FN3"/>
    <property type="match status" value="2"/>
</dbReference>
<accession>C7PX61</accession>
<keyword evidence="1 5" id="KW-0378">Hydrolase</keyword>
<keyword evidence="4 5" id="KW-0624">Polysaccharide degradation</keyword>
<feature type="signal peptide" evidence="6">
    <location>
        <begin position="1"/>
        <end position="37"/>
    </location>
</feature>
<dbReference type="SMART" id="SM01067">
    <property type="entry name" value="CBM_3"/>
    <property type="match status" value="2"/>
</dbReference>
<evidence type="ECO:0000256" key="5">
    <source>
        <dbReference type="PROSITE-ProRule" id="PRU10060"/>
    </source>
</evidence>
<dbReference type="eggNOG" id="COG4733">
    <property type="taxonomic scope" value="Bacteria"/>
</dbReference>
<dbReference type="PROSITE" id="PS51172">
    <property type="entry name" value="CBM3"/>
    <property type="match status" value="2"/>
</dbReference>
<keyword evidence="11" id="KW-1185">Reference proteome</keyword>
<dbReference type="InterPro" id="IPR033126">
    <property type="entry name" value="Glyco_hydro_9_Asp/Glu_AS"/>
</dbReference>
<dbReference type="Pfam" id="PF00759">
    <property type="entry name" value="Glyco_hydro_9"/>
    <property type="match status" value="1"/>
</dbReference>
<dbReference type="GO" id="GO:0008810">
    <property type="term" value="F:cellulase activity"/>
    <property type="evidence" value="ECO:0007669"/>
    <property type="project" value="UniProtKB-EC"/>
</dbReference>
<evidence type="ECO:0000313" key="10">
    <source>
        <dbReference type="EMBL" id="ACU69412.1"/>
    </source>
</evidence>
<dbReference type="CAZy" id="GH9">
    <property type="family name" value="Glycoside Hydrolase Family 9"/>
</dbReference>
<proteinExistence type="inferred from homology"/>
<feature type="active site" evidence="5">
    <location>
        <position position="475"/>
    </location>
</feature>
<dbReference type="InterPro" id="IPR012341">
    <property type="entry name" value="6hp_glycosidase-like_sf"/>
</dbReference>
<dbReference type="AlphaFoldDB" id="C7PX61"/>
<dbReference type="InterPro" id="IPR008928">
    <property type="entry name" value="6-hairpin_glycosidase_sf"/>
</dbReference>
<dbReference type="HOGENOM" id="CLU_008926_0_2_11"/>
<evidence type="ECO:0000259" key="8">
    <source>
        <dbReference type="PROSITE" id="PS50853"/>
    </source>
</evidence>